<evidence type="ECO:0000313" key="2">
    <source>
        <dbReference type="Proteomes" id="UP000007800"/>
    </source>
</evidence>
<proteinExistence type="predicted"/>
<dbReference type="RefSeq" id="XP_002774580.1">
    <property type="nucleotide sequence ID" value="XM_002774534.1"/>
</dbReference>
<organism evidence="2">
    <name type="scientific">Perkinsus marinus (strain ATCC 50983 / TXsc)</name>
    <dbReference type="NCBI Taxonomy" id="423536"/>
    <lineage>
        <taxon>Eukaryota</taxon>
        <taxon>Sar</taxon>
        <taxon>Alveolata</taxon>
        <taxon>Perkinsozoa</taxon>
        <taxon>Perkinsea</taxon>
        <taxon>Perkinsida</taxon>
        <taxon>Perkinsidae</taxon>
        <taxon>Perkinsus</taxon>
    </lineage>
</organism>
<dbReference type="GeneID" id="9065510"/>
<dbReference type="InParanoid" id="C5LAE0"/>
<gene>
    <name evidence="1" type="ORF">Pmar_PMAR006167</name>
</gene>
<dbReference type="AlphaFoldDB" id="C5LAE0"/>
<keyword evidence="2" id="KW-1185">Reference proteome</keyword>
<protein>
    <submittedName>
        <fullName evidence="1">Uncharacterized protein</fullName>
    </submittedName>
</protein>
<dbReference type="EMBL" id="GG680729">
    <property type="protein sequence ID" value="EER06396.1"/>
    <property type="molecule type" value="Genomic_DNA"/>
</dbReference>
<dbReference type="Proteomes" id="UP000007800">
    <property type="component" value="Unassembled WGS sequence"/>
</dbReference>
<name>C5LAE0_PERM5</name>
<accession>C5LAE0</accession>
<reference evidence="1 2" key="1">
    <citation type="submission" date="2008-07" db="EMBL/GenBank/DDBJ databases">
        <authorList>
            <person name="El-Sayed N."/>
            <person name="Caler E."/>
            <person name="Inman J."/>
            <person name="Amedeo P."/>
            <person name="Hass B."/>
            <person name="Wortman J."/>
        </authorList>
    </citation>
    <scope>NUCLEOTIDE SEQUENCE [LARGE SCALE GENOMIC DNA]</scope>
    <source>
        <strain evidence="2">ATCC 50983 / TXsc</strain>
    </source>
</reference>
<dbReference type="OrthoDB" id="444399at2759"/>
<sequence length="132" mass="15491">MRKESKIKYVLATSPFVHMFFDDGAEAFLAPVQTARIDFLDTPMDHYESGLIEISSSCLYCVYCDQNKQCPPIDLKRFSVAHLTREHHKWRKAYYREQLDMCAEFNKRLDLIKSHQISLKLRPCNGEMIAQK</sequence>
<evidence type="ECO:0000313" key="1">
    <source>
        <dbReference type="EMBL" id="EER06396.1"/>
    </source>
</evidence>